<feature type="compositionally biased region" description="Basic and acidic residues" evidence="1">
    <location>
        <begin position="480"/>
        <end position="505"/>
    </location>
</feature>
<evidence type="ECO:0000313" key="2">
    <source>
        <dbReference type="EMBL" id="OCF32628.1"/>
    </source>
</evidence>
<feature type="compositionally biased region" description="Pro residues" evidence="1">
    <location>
        <begin position="156"/>
        <end position="192"/>
    </location>
</feature>
<feature type="compositionally biased region" description="Polar residues" evidence="1">
    <location>
        <begin position="61"/>
        <end position="75"/>
    </location>
</feature>
<feature type="region of interest" description="Disordered" evidence="1">
    <location>
        <begin position="958"/>
        <end position="1112"/>
    </location>
</feature>
<keyword evidence="3" id="KW-1185">Reference proteome</keyword>
<gene>
    <name evidence="2" type="ORF">I316_05808</name>
</gene>
<dbReference type="OrthoDB" id="2564952at2759"/>
<evidence type="ECO:0000313" key="3">
    <source>
        <dbReference type="Proteomes" id="UP000092666"/>
    </source>
</evidence>
<accession>A0A1B9GNM5</accession>
<proteinExistence type="predicted"/>
<feature type="compositionally biased region" description="Low complexity" evidence="1">
    <location>
        <begin position="8"/>
        <end position="39"/>
    </location>
</feature>
<dbReference type="Proteomes" id="UP000092666">
    <property type="component" value="Unassembled WGS sequence"/>
</dbReference>
<feature type="compositionally biased region" description="Low complexity" evidence="1">
    <location>
        <begin position="606"/>
        <end position="616"/>
    </location>
</feature>
<organism evidence="2 3">
    <name type="scientific">Kwoniella heveanensis BCC8398</name>
    <dbReference type="NCBI Taxonomy" id="1296120"/>
    <lineage>
        <taxon>Eukaryota</taxon>
        <taxon>Fungi</taxon>
        <taxon>Dikarya</taxon>
        <taxon>Basidiomycota</taxon>
        <taxon>Agaricomycotina</taxon>
        <taxon>Tremellomycetes</taxon>
        <taxon>Tremellales</taxon>
        <taxon>Cryptococcaceae</taxon>
        <taxon>Kwoniella</taxon>
    </lineage>
</organism>
<feature type="compositionally biased region" description="Low complexity" evidence="1">
    <location>
        <begin position="450"/>
        <end position="466"/>
    </location>
</feature>
<reference evidence="2 3" key="1">
    <citation type="submission" date="2013-07" db="EMBL/GenBank/DDBJ databases">
        <title>The Genome Sequence of Cryptococcus heveanensis BCC8398.</title>
        <authorList>
            <consortium name="The Broad Institute Genome Sequencing Platform"/>
            <person name="Cuomo C."/>
            <person name="Litvintseva A."/>
            <person name="Chen Y."/>
            <person name="Heitman J."/>
            <person name="Sun S."/>
            <person name="Springer D."/>
            <person name="Dromer F."/>
            <person name="Young S.K."/>
            <person name="Zeng Q."/>
            <person name="Gargeya S."/>
            <person name="Fitzgerald M."/>
            <person name="Abouelleil A."/>
            <person name="Alvarado L."/>
            <person name="Berlin A.M."/>
            <person name="Chapman S.B."/>
            <person name="Dewar J."/>
            <person name="Goldberg J."/>
            <person name="Griggs A."/>
            <person name="Gujja S."/>
            <person name="Hansen M."/>
            <person name="Howarth C."/>
            <person name="Imamovic A."/>
            <person name="Larimer J."/>
            <person name="McCowan C."/>
            <person name="Murphy C."/>
            <person name="Pearson M."/>
            <person name="Priest M."/>
            <person name="Roberts A."/>
            <person name="Saif S."/>
            <person name="Shea T."/>
            <person name="Sykes S."/>
            <person name="Wortman J."/>
            <person name="Nusbaum C."/>
            <person name="Birren B."/>
        </authorList>
    </citation>
    <scope>NUCLEOTIDE SEQUENCE [LARGE SCALE GENOMIC DNA]</scope>
    <source>
        <strain evidence="2 3">BCC8398</strain>
    </source>
</reference>
<reference evidence="3" key="2">
    <citation type="submission" date="2013-12" db="EMBL/GenBank/DDBJ databases">
        <title>Evolution of pathogenesis and genome organization in the Tremellales.</title>
        <authorList>
            <person name="Cuomo C."/>
            <person name="Litvintseva A."/>
            <person name="Heitman J."/>
            <person name="Chen Y."/>
            <person name="Sun S."/>
            <person name="Springer D."/>
            <person name="Dromer F."/>
            <person name="Young S."/>
            <person name="Zeng Q."/>
            <person name="Chapman S."/>
            <person name="Gujja S."/>
            <person name="Saif S."/>
            <person name="Birren B."/>
        </authorList>
    </citation>
    <scope>NUCLEOTIDE SEQUENCE [LARGE SCALE GENOMIC DNA]</scope>
    <source>
        <strain evidence="3">BCC8398</strain>
    </source>
</reference>
<feature type="compositionally biased region" description="Low complexity" evidence="1">
    <location>
        <begin position="1089"/>
        <end position="1098"/>
    </location>
</feature>
<feature type="compositionally biased region" description="Basic and acidic residues" evidence="1">
    <location>
        <begin position="238"/>
        <end position="247"/>
    </location>
</feature>
<protein>
    <submittedName>
        <fullName evidence="2">Uncharacterized protein</fullName>
    </submittedName>
</protein>
<feature type="region of interest" description="Disordered" evidence="1">
    <location>
        <begin position="156"/>
        <end position="663"/>
    </location>
</feature>
<feature type="compositionally biased region" description="Polar residues" evidence="1">
    <location>
        <begin position="548"/>
        <end position="568"/>
    </location>
</feature>
<dbReference type="STRING" id="1296120.A0A1B9GNM5"/>
<feature type="compositionally biased region" description="Basic and acidic residues" evidence="1">
    <location>
        <begin position="641"/>
        <end position="658"/>
    </location>
</feature>
<name>A0A1B9GNM5_9TREE</name>
<feature type="compositionally biased region" description="Polar residues" evidence="1">
    <location>
        <begin position="1006"/>
        <end position="1030"/>
    </location>
</feature>
<dbReference type="AlphaFoldDB" id="A0A1B9GNM5"/>
<dbReference type="EMBL" id="KI669507">
    <property type="protein sequence ID" value="OCF32628.1"/>
    <property type="molecule type" value="Genomic_DNA"/>
</dbReference>
<sequence length="1145" mass="121463">MDGGAPLTRSTPSTVASAASVTQGRSPANLASPANSPPAKRSLLARLRRNTSTPYPHPTHAASTSAIPMSTTASQDGERRSGVVGVKKNQVGVPIMMGVNRSEVFGPSTSIKHGFALEDEIEWQRVKTLPRVRLVPPPEDEVEPIMLYPPPHFVRPATPPPTLPHPFLSPPSSPPTSPPRRPGSPPQSPPRRPTSIYSNSPTWAGMADGFVLPPPKFTRTGAGWGGAPISMGVILPKKRQEVDEDRRRRMSGISINGDGWNQVGSPTRSPPPGLGGRMRSLESQEEIAANKKMRIERDHQTGLDSGVAAEVPSSSQRPTSPPMIHVSDPFQVETTSTAHTSSNQSNIRPVQSSQIASSSPAELTKAPLSDSLPSESMAVGTPQAAPPDSETPVLPAAESTIKSPVPKAVRKSRALSLSAAFSSSSSLKNMEVPPLPSIPPRPRIRKQKSLKQFFFSSSTPSEAMMSSPPPLPTVPALYEDSQRKSMEEKSINTSNKDKEEKEKPKGMKILQRARSKPSLKIDVKVPAQNTPSPSAGSVGDTATPITPALSTGRTEVSASVLETPSSATPAVGPAPTAQPRGLSKRFSLSNMSQAFKRKSSMSNLHASAGAGESSSAVPPHRGPGSSSASDSPVPMVPDLPEEYRKAKEAAKVGKKVKESAVPISPRKSKTLPVEKMVQSHQVIDMSLDEVLTPTGLPRRSESLKAIQSLSFGEADAGADIEGQDTLVFQASALTKSPEMVASPLEDRTVVNERDQALLPALDLVPAADRSASPVSISMSSASSIVDDDQAVEEEQEELVHAQLMHVSPRTRRDPSVSLQEFLAAAPSRTGSVVIVPKGVRRSVEAIVIGSAVTGFSSTPNNVASGSTSPAFTPKARESVVLGVSLDRVMERRGSETEEEDELATPKDEVVELFPEERVEPEEEVLLEQGTFVAGEAAEVEGVNGGEEDDGFELVCEPTPRAAGRVSSSTDMRVDNDNEIGADVDLDSLPSDTVLVETPPTPPPSQASPCGSTVTPIVANPYTNTSATKNRFASPEALLKRLSTSKRSQVQAQAQSTPYRHPRSASVRKDKKSKQERHQRIPIPPPPQPRAAAPGSAPSNGEKSDAGYSAMSSQVQLRSLHFDSLGLDFGGWDSASGVTPDGERVL</sequence>
<feature type="compositionally biased region" description="Low complexity" evidence="1">
    <location>
        <begin position="414"/>
        <end position="427"/>
    </location>
</feature>
<feature type="compositionally biased region" description="Polar residues" evidence="1">
    <location>
        <begin position="1044"/>
        <end position="1057"/>
    </location>
</feature>
<feature type="compositionally biased region" description="Acidic residues" evidence="1">
    <location>
        <begin position="976"/>
        <end position="985"/>
    </location>
</feature>
<feature type="region of interest" description="Disordered" evidence="1">
    <location>
        <begin position="1"/>
        <end position="85"/>
    </location>
</feature>
<evidence type="ECO:0000256" key="1">
    <source>
        <dbReference type="SAM" id="MobiDB-lite"/>
    </source>
</evidence>
<feature type="compositionally biased region" description="Polar residues" evidence="1">
    <location>
        <begin position="332"/>
        <end position="361"/>
    </location>
</feature>